<name>A0A2K5PXB5_CEBIM</name>
<keyword evidence="2" id="KW-0285">Flavoprotein</keyword>
<dbReference type="InterPro" id="IPR002937">
    <property type="entry name" value="Amino_oxidase"/>
</dbReference>
<keyword evidence="11" id="KW-1185">Reference proteome</keyword>
<evidence type="ECO:0000256" key="2">
    <source>
        <dbReference type="ARBA" id="ARBA00022630"/>
    </source>
</evidence>
<keyword evidence="6" id="KW-0862">Zinc</keyword>
<dbReference type="SUPFAM" id="SSF54373">
    <property type="entry name" value="FAD-linked reductases, C-terminal domain"/>
    <property type="match status" value="1"/>
</dbReference>
<dbReference type="AlphaFoldDB" id="A0A2K5PXB5"/>
<dbReference type="FunFam" id="3.30.40.100:FF:000002">
    <property type="entry name" value="Lysine-specific histone demethylase 1B"/>
    <property type="match status" value="1"/>
</dbReference>
<protein>
    <submittedName>
        <fullName evidence="10">Lysine demethylase 1B</fullName>
    </submittedName>
</protein>
<dbReference type="GeneTree" id="ENSGT00940000157751"/>
<dbReference type="PRINTS" id="PR00420">
    <property type="entry name" value="RNGMNOXGNASE"/>
</dbReference>
<dbReference type="Gene3D" id="3.90.660.10">
    <property type="match status" value="1"/>
</dbReference>
<keyword evidence="3" id="KW-0479">Metal-binding</keyword>
<reference evidence="10" key="1">
    <citation type="submission" date="2025-08" db="UniProtKB">
        <authorList>
            <consortium name="Ensembl"/>
        </authorList>
    </citation>
    <scope>IDENTIFICATION</scope>
</reference>
<dbReference type="PANTHER" id="PTHR10742">
    <property type="entry name" value="FLAVIN MONOAMINE OXIDASE"/>
    <property type="match status" value="1"/>
</dbReference>
<dbReference type="InterPro" id="IPR036188">
    <property type="entry name" value="FAD/NAD-bd_sf"/>
</dbReference>
<evidence type="ECO:0000313" key="11">
    <source>
        <dbReference type="Proteomes" id="UP000233040"/>
    </source>
</evidence>
<dbReference type="PROSITE" id="PS51050">
    <property type="entry name" value="ZF_CW"/>
    <property type="match status" value="1"/>
</dbReference>
<gene>
    <name evidence="10" type="primary">KDM1B</name>
</gene>
<dbReference type="InterPro" id="IPR050281">
    <property type="entry name" value="Flavin_monoamine_oxidase"/>
</dbReference>
<dbReference type="Pfam" id="PF01593">
    <property type="entry name" value="Amino_oxidase"/>
    <property type="match status" value="2"/>
</dbReference>
<evidence type="ECO:0000313" key="10">
    <source>
        <dbReference type="Ensembl" id="ENSCCAP00000008295.1"/>
    </source>
</evidence>
<comment type="cofactor">
    <cofactor evidence="1">
        <name>FAD</name>
        <dbReference type="ChEBI" id="CHEBI:57692"/>
    </cofactor>
</comment>
<evidence type="ECO:0000259" key="9">
    <source>
        <dbReference type="PROSITE" id="PS51050"/>
    </source>
</evidence>
<proteinExistence type="predicted"/>
<dbReference type="InterPro" id="IPR011124">
    <property type="entry name" value="Znf_CW"/>
</dbReference>
<keyword evidence="4 7" id="KW-0863">Zinc-finger</keyword>
<dbReference type="Gene3D" id="3.30.40.100">
    <property type="match status" value="1"/>
</dbReference>
<dbReference type="GO" id="GO:0016491">
    <property type="term" value="F:oxidoreductase activity"/>
    <property type="evidence" value="ECO:0007669"/>
    <property type="project" value="InterPro"/>
</dbReference>
<dbReference type="Ensembl" id="ENSCCAT00000025671.1">
    <property type="protein sequence ID" value="ENSCCAP00000008295.1"/>
    <property type="gene ID" value="ENSCCAG00000021864.1"/>
</dbReference>
<evidence type="ECO:0000256" key="7">
    <source>
        <dbReference type="PROSITE-ProRule" id="PRU00454"/>
    </source>
</evidence>
<keyword evidence="5" id="KW-0274">FAD</keyword>
<evidence type="ECO:0000256" key="1">
    <source>
        <dbReference type="ARBA" id="ARBA00001974"/>
    </source>
</evidence>
<evidence type="ECO:0000256" key="4">
    <source>
        <dbReference type="ARBA" id="ARBA00022771"/>
    </source>
</evidence>
<dbReference type="Proteomes" id="UP000233040">
    <property type="component" value="Unassembled WGS sequence"/>
</dbReference>
<dbReference type="GO" id="GO:0008270">
    <property type="term" value="F:zinc ion binding"/>
    <property type="evidence" value="ECO:0007669"/>
    <property type="project" value="UniProtKB-KW"/>
</dbReference>
<dbReference type="SUPFAM" id="SSF51905">
    <property type="entry name" value="FAD/NAD(P)-binding domain"/>
    <property type="match status" value="1"/>
</dbReference>
<dbReference type="Gene3D" id="3.50.50.60">
    <property type="entry name" value="FAD/NAD(P)-binding domain"/>
    <property type="match status" value="2"/>
</dbReference>
<dbReference type="Pfam" id="PF07496">
    <property type="entry name" value="zf-CW"/>
    <property type="match status" value="1"/>
</dbReference>
<feature type="region of interest" description="Disordered" evidence="8">
    <location>
        <begin position="1"/>
        <end position="47"/>
    </location>
</feature>
<accession>A0A2K5PXB5</accession>
<evidence type="ECO:0000256" key="3">
    <source>
        <dbReference type="ARBA" id="ARBA00022723"/>
    </source>
</evidence>
<reference evidence="10" key="2">
    <citation type="submission" date="2025-09" db="UniProtKB">
        <authorList>
            <consortium name="Ensembl"/>
        </authorList>
    </citation>
    <scope>IDENTIFICATION</scope>
</reference>
<feature type="domain" description="CW-type" evidence="9">
    <location>
        <begin position="133"/>
        <end position="193"/>
    </location>
</feature>
<organism evidence="10 11">
    <name type="scientific">Cebus imitator</name>
    <name type="common">Panamanian white-faced capuchin</name>
    <name type="synonym">Cebus capucinus imitator</name>
    <dbReference type="NCBI Taxonomy" id="2715852"/>
    <lineage>
        <taxon>Eukaryota</taxon>
        <taxon>Metazoa</taxon>
        <taxon>Chordata</taxon>
        <taxon>Craniata</taxon>
        <taxon>Vertebrata</taxon>
        <taxon>Euteleostomi</taxon>
        <taxon>Mammalia</taxon>
        <taxon>Eutheria</taxon>
        <taxon>Euarchontoglires</taxon>
        <taxon>Primates</taxon>
        <taxon>Haplorrhini</taxon>
        <taxon>Platyrrhini</taxon>
        <taxon>Cebidae</taxon>
        <taxon>Cebinae</taxon>
        <taxon>Cebus</taxon>
    </lineage>
</organism>
<dbReference type="PANTHER" id="PTHR10742:SF410">
    <property type="entry name" value="LYSINE-SPECIFIC HISTONE DEMETHYLASE 2"/>
    <property type="match status" value="1"/>
</dbReference>
<feature type="compositionally biased region" description="Basic residues" evidence="8">
    <location>
        <begin position="1"/>
        <end position="11"/>
    </location>
</feature>
<sequence length="590" mass="65635">MATPRGRTKKKAPFDHSPDSLPLRSSGRQAKKKATETTDEDEDGGSEKKYRKCEKAGCTATCPVCFASASERCAKNGYTSRWYHLSCGEHFCNECFDHYYRSHKDGYDKYTTWKKIWTSNGKTEPSPKAFMADQQLPYWVQCTKPECGKWRQLTKEIQLTPQIANTYRCGMKPNTAVKPETSDHCSLPEDLEALTPQKCIPHIIVRGLVRIRCVQEVERILYFMTRKGLINTGVLNVGADQYLLPKDYHNKTVIVIGAGPAGLAAARQLHNFGIKVTVLEAKDRIGGRVWDDKSFKGVTVGRGAQIVNGCINNPMALMCEQVSARSWDHNEFFAQFAGDHTLLTPGYSAIIEKLAEGLDIRLKSPVQSIDYSGDEVQVTTTDGTGYSAQKVLVTVPLALLQKGAIQFNPPLPEKKMKAINSLGAGIIEKVALQFPYRFWDSKVQGADFFGHVPPSASKRGLFAVFYDMDPQKKHSVLMSVIAGEAVASVRTLDDKQVLQQCVATLRELFKEQEVPDPTKYFVTRWSTDPWIQMAYSFVKTGGSGEAYDIIAEEIQGTIFFAGEATNRHFPQTVTGAYLSGVREASKIAAF</sequence>
<evidence type="ECO:0000256" key="5">
    <source>
        <dbReference type="ARBA" id="ARBA00022827"/>
    </source>
</evidence>
<evidence type="ECO:0000256" key="6">
    <source>
        <dbReference type="ARBA" id="ARBA00022833"/>
    </source>
</evidence>
<evidence type="ECO:0000256" key="8">
    <source>
        <dbReference type="SAM" id="MobiDB-lite"/>
    </source>
</evidence>